<dbReference type="Gene3D" id="1.10.10.10">
    <property type="entry name" value="Winged helix-like DNA-binding domain superfamily/Winged helix DNA-binding domain"/>
    <property type="match status" value="1"/>
</dbReference>
<dbReference type="Pfam" id="PF02082">
    <property type="entry name" value="Rrf2"/>
    <property type="match status" value="1"/>
</dbReference>
<reference evidence="1 2" key="1">
    <citation type="submission" date="2019-03" db="EMBL/GenBank/DDBJ databases">
        <title>Genomic Encyclopedia of Type Strains, Phase IV (KMG-IV): sequencing the most valuable type-strain genomes for metagenomic binning, comparative biology and taxonomic classification.</title>
        <authorList>
            <person name="Goeker M."/>
        </authorList>
    </citation>
    <scope>NUCLEOTIDE SEQUENCE [LARGE SCALE GENOMIC DNA]</scope>
    <source>
        <strain evidence="1 2">DSM 25964</strain>
    </source>
</reference>
<sequence>MSGVVAVSEAVSLAFHGMGLLASGKRMSAKEMAEAVNVSEAHLAKVFQKLVKEGLVTSVRGPGGGFQLARDPGETSLFHIYTAIEGVPKHDYCLLHSERCPFGGCIFGSLLGKMTDEFVEYLKNTTLKDLQRGETR</sequence>
<dbReference type="NCBIfam" id="TIGR00738">
    <property type="entry name" value="rrf2_super"/>
    <property type="match status" value="1"/>
</dbReference>
<dbReference type="CDD" id="cd00090">
    <property type="entry name" value="HTH_ARSR"/>
    <property type="match status" value="1"/>
</dbReference>
<dbReference type="PROSITE" id="PS51197">
    <property type="entry name" value="HTH_RRF2_2"/>
    <property type="match status" value="1"/>
</dbReference>
<dbReference type="GO" id="GO:0005829">
    <property type="term" value="C:cytosol"/>
    <property type="evidence" value="ECO:0007669"/>
    <property type="project" value="TreeGrafter"/>
</dbReference>
<protein>
    <submittedName>
        <fullName evidence="1">BadM/Rrf2 family transcriptional regulator</fullName>
    </submittedName>
</protein>
<comment type="caution">
    <text evidence="1">The sequence shown here is derived from an EMBL/GenBank/DDBJ whole genome shotgun (WGS) entry which is preliminary data.</text>
</comment>
<dbReference type="SUPFAM" id="SSF46785">
    <property type="entry name" value="Winged helix' DNA-binding domain"/>
    <property type="match status" value="1"/>
</dbReference>
<dbReference type="Proteomes" id="UP000295066">
    <property type="component" value="Unassembled WGS sequence"/>
</dbReference>
<proteinExistence type="predicted"/>
<name>A0A4R8M7M8_9BACT</name>
<dbReference type="PROSITE" id="PS01332">
    <property type="entry name" value="HTH_RRF2_1"/>
    <property type="match status" value="1"/>
</dbReference>
<dbReference type="RefSeq" id="WP_133957443.1">
    <property type="nucleotide sequence ID" value="NZ_SORI01000007.1"/>
</dbReference>
<keyword evidence="2" id="KW-1185">Reference proteome</keyword>
<accession>A0A4R8M7M8</accession>
<evidence type="ECO:0000313" key="1">
    <source>
        <dbReference type="EMBL" id="TDY60878.1"/>
    </source>
</evidence>
<dbReference type="InterPro" id="IPR011991">
    <property type="entry name" value="ArsR-like_HTH"/>
</dbReference>
<organism evidence="1 2">
    <name type="scientific">Aminivibrio pyruvatiphilus</name>
    <dbReference type="NCBI Taxonomy" id="1005740"/>
    <lineage>
        <taxon>Bacteria</taxon>
        <taxon>Thermotogati</taxon>
        <taxon>Synergistota</taxon>
        <taxon>Synergistia</taxon>
        <taxon>Synergistales</taxon>
        <taxon>Aminobacteriaceae</taxon>
        <taxon>Aminivibrio</taxon>
    </lineage>
</organism>
<dbReference type="InterPro" id="IPR036388">
    <property type="entry name" value="WH-like_DNA-bd_sf"/>
</dbReference>
<dbReference type="EMBL" id="SORI01000007">
    <property type="protein sequence ID" value="TDY60878.1"/>
    <property type="molecule type" value="Genomic_DNA"/>
</dbReference>
<dbReference type="PANTHER" id="PTHR33221">
    <property type="entry name" value="WINGED HELIX-TURN-HELIX TRANSCRIPTIONAL REGULATOR, RRF2 FAMILY"/>
    <property type="match status" value="1"/>
</dbReference>
<evidence type="ECO:0000313" key="2">
    <source>
        <dbReference type="Proteomes" id="UP000295066"/>
    </source>
</evidence>
<dbReference type="AlphaFoldDB" id="A0A4R8M7M8"/>
<gene>
    <name evidence="1" type="ORF">C8D99_10785</name>
</gene>
<dbReference type="InterPro" id="IPR000944">
    <property type="entry name" value="Tscrpt_reg_Rrf2"/>
</dbReference>
<dbReference type="OrthoDB" id="9808360at2"/>
<dbReference type="PANTHER" id="PTHR33221:SF9">
    <property type="entry name" value="RRF2 FAMILY PROTEIN"/>
    <property type="match status" value="1"/>
</dbReference>
<dbReference type="GO" id="GO:0003700">
    <property type="term" value="F:DNA-binding transcription factor activity"/>
    <property type="evidence" value="ECO:0007669"/>
    <property type="project" value="TreeGrafter"/>
</dbReference>
<dbReference type="InterPro" id="IPR030489">
    <property type="entry name" value="TR_Rrf2-type_CS"/>
</dbReference>
<dbReference type="InterPro" id="IPR036390">
    <property type="entry name" value="WH_DNA-bd_sf"/>
</dbReference>